<dbReference type="PROSITE" id="PS51518">
    <property type="entry name" value="SGF29_C"/>
    <property type="match status" value="1"/>
</dbReference>
<dbReference type="Pfam" id="PF07039">
    <property type="entry name" value="SGF29_Tudor"/>
    <property type="match status" value="1"/>
</dbReference>
<comment type="caution">
    <text evidence="3">The sequence shown here is derived from an EMBL/GenBank/DDBJ whole genome shotgun (WGS) entry which is preliminary data.</text>
</comment>
<evidence type="ECO:0000259" key="2">
    <source>
        <dbReference type="PROSITE" id="PS51518"/>
    </source>
</evidence>
<dbReference type="Gene3D" id="2.30.30.140">
    <property type="match status" value="2"/>
</dbReference>
<dbReference type="InterPro" id="IPR037802">
    <property type="entry name" value="SGF29"/>
</dbReference>
<dbReference type="Proteomes" id="UP000266841">
    <property type="component" value="Unassembled WGS sequence"/>
</dbReference>
<dbReference type="Gene3D" id="6.10.140.1740">
    <property type="match status" value="1"/>
</dbReference>
<feature type="domain" description="SGF29 C-terminal" evidence="2">
    <location>
        <begin position="289"/>
        <end position="412"/>
    </location>
</feature>
<gene>
    <name evidence="3" type="ORF">THAOC_00888</name>
</gene>
<evidence type="ECO:0000313" key="3">
    <source>
        <dbReference type="EMBL" id="EJK77287.1"/>
    </source>
</evidence>
<dbReference type="OMA" id="DITHLEC"/>
<dbReference type="SMART" id="SM01408">
    <property type="entry name" value="ING"/>
    <property type="match status" value="1"/>
</dbReference>
<dbReference type="AlphaFoldDB" id="K0TR71"/>
<dbReference type="InterPro" id="IPR024610">
    <property type="entry name" value="ING_N_histone-binding"/>
</dbReference>
<proteinExistence type="predicted"/>
<dbReference type="GO" id="GO:0000124">
    <property type="term" value="C:SAGA complex"/>
    <property type="evidence" value="ECO:0007669"/>
    <property type="project" value="InterPro"/>
</dbReference>
<protein>
    <recommendedName>
        <fullName evidence="2">SGF29 C-terminal domain-containing protein</fullName>
    </recommendedName>
</protein>
<dbReference type="PANTHER" id="PTHR21539:SF0">
    <property type="entry name" value="SAGA-ASSOCIATED FACTOR 29"/>
    <property type="match status" value="1"/>
</dbReference>
<name>K0TR71_THAOC</name>
<dbReference type="OrthoDB" id="5411773at2759"/>
<evidence type="ECO:0000256" key="1">
    <source>
        <dbReference type="SAM" id="MobiDB-lite"/>
    </source>
</evidence>
<dbReference type="PANTHER" id="PTHR21539">
    <property type="entry name" value="SAGA-ASSOCIATED FACTOR 29"/>
    <property type="match status" value="1"/>
</dbReference>
<dbReference type="EMBL" id="AGNL01001064">
    <property type="protein sequence ID" value="EJK77287.1"/>
    <property type="molecule type" value="Genomic_DNA"/>
</dbReference>
<sequence length="412" mass="45640">MSYQFSSSSVLTEETTYLESFIESVSASLPAEVRRNLEHLSDLDQTSSGLMERWRGKQDRCVKDVEHALIRHFTGAGANGPLDSNKEDQFRDGKIKGDIDTEEERSAKRQKTDTIRASDQDASRSNLSPSILDRDPPTRLEIKQALAKYNPSYRQDRKEIKEMYDSLQQYSREKIDTADQLEAMCDAVLGRINRDLIQFQGALGISAEVEVAESVETSNALSGLANEHSRLLKAVGGASSSTRNANHRQSMAVAPAAQPIATIARRAATMPIDGSASGSDNASTSKVMAASPASSADLAAIQTSPNSPDWILARIIKHDRANRLYRLRDVDDDAVVYTIPEKQVIPLKDTEYNQWTRGDTVYAVYPDTTSFYKAVVSTTDNGYVCVHFQDDMDDNGVTHEKCILAQHVTRLR</sequence>
<feature type="compositionally biased region" description="Basic and acidic residues" evidence="1">
    <location>
        <begin position="84"/>
        <end position="122"/>
    </location>
</feature>
<feature type="region of interest" description="Disordered" evidence="1">
    <location>
        <begin position="75"/>
        <end position="137"/>
    </location>
</feature>
<organism evidence="3 4">
    <name type="scientific">Thalassiosira oceanica</name>
    <name type="common">Marine diatom</name>
    <dbReference type="NCBI Taxonomy" id="159749"/>
    <lineage>
        <taxon>Eukaryota</taxon>
        <taxon>Sar</taxon>
        <taxon>Stramenopiles</taxon>
        <taxon>Ochrophyta</taxon>
        <taxon>Bacillariophyta</taxon>
        <taxon>Coscinodiscophyceae</taxon>
        <taxon>Thalassiosirophycidae</taxon>
        <taxon>Thalassiosirales</taxon>
        <taxon>Thalassiosiraceae</taxon>
        <taxon>Thalassiosira</taxon>
    </lineage>
</organism>
<accession>K0TR71</accession>
<reference evidence="3 4" key="1">
    <citation type="journal article" date="2012" name="Genome Biol.">
        <title>Genome and low-iron response of an oceanic diatom adapted to chronic iron limitation.</title>
        <authorList>
            <person name="Lommer M."/>
            <person name="Specht M."/>
            <person name="Roy A.S."/>
            <person name="Kraemer L."/>
            <person name="Andreson R."/>
            <person name="Gutowska M.A."/>
            <person name="Wolf J."/>
            <person name="Bergner S.V."/>
            <person name="Schilhabel M.B."/>
            <person name="Klostermeier U.C."/>
            <person name="Beiko R.G."/>
            <person name="Rosenstiel P."/>
            <person name="Hippler M."/>
            <person name="Laroche J."/>
        </authorList>
    </citation>
    <scope>NUCLEOTIDE SEQUENCE [LARGE SCALE GENOMIC DNA]</scope>
    <source>
        <strain evidence="3 4">CCMP1005</strain>
    </source>
</reference>
<evidence type="ECO:0000313" key="4">
    <source>
        <dbReference type="Proteomes" id="UP000266841"/>
    </source>
</evidence>
<keyword evidence="4" id="KW-1185">Reference proteome</keyword>
<dbReference type="Pfam" id="PF12998">
    <property type="entry name" value="ING"/>
    <property type="match status" value="2"/>
</dbReference>
<dbReference type="InterPro" id="IPR010750">
    <property type="entry name" value="SGF29_tudor-like_dom"/>
</dbReference>
<dbReference type="eggNOG" id="KOG3038">
    <property type="taxonomic scope" value="Eukaryota"/>
</dbReference>